<dbReference type="EMBL" id="FOHV01000002">
    <property type="protein sequence ID" value="SES72314.1"/>
    <property type="molecule type" value="Genomic_DNA"/>
</dbReference>
<evidence type="ECO:0000259" key="2">
    <source>
        <dbReference type="Pfam" id="PF18991"/>
    </source>
</evidence>
<protein>
    <recommendedName>
        <fullName evidence="6">DUF4132 domain-containing protein</fullName>
    </recommendedName>
</protein>
<evidence type="ECO:0000313" key="5">
    <source>
        <dbReference type="Proteomes" id="UP000242642"/>
    </source>
</evidence>
<feature type="domain" description="DUF7737" evidence="3">
    <location>
        <begin position="1615"/>
        <end position="1715"/>
    </location>
</feature>
<dbReference type="InterPro" id="IPR025406">
    <property type="entry name" value="DUF4132"/>
</dbReference>
<accession>A0A1H9YTC4</accession>
<proteinExistence type="predicted"/>
<keyword evidence="5" id="KW-1185">Reference proteome</keyword>
<organism evidence="4 5">
    <name type="scientific">Thorsellia anophelis DSM 18579</name>
    <dbReference type="NCBI Taxonomy" id="1123402"/>
    <lineage>
        <taxon>Bacteria</taxon>
        <taxon>Pseudomonadati</taxon>
        <taxon>Pseudomonadota</taxon>
        <taxon>Gammaproteobacteria</taxon>
        <taxon>Enterobacterales</taxon>
        <taxon>Thorselliaceae</taxon>
        <taxon>Thorsellia</taxon>
    </lineage>
</organism>
<feature type="domain" description="DUF4132" evidence="1">
    <location>
        <begin position="1347"/>
        <end position="1524"/>
    </location>
</feature>
<dbReference type="RefSeq" id="WP_093317182.1">
    <property type="nucleotide sequence ID" value="NZ_FOHV01000002.1"/>
</dbReference>
<evidence type="ECO:0008006" key="6">
    <source>
        <dbReference type="Google" id="ProtNLM"/>
    </source>
</evidence>
<dbReference type="Proteomes" id="UP000242642">
    <property type="component" value="Unassembled WGS sequence"/>
</dbReference>
<evidence type="ECO:0000259" key="3">
    <source>
        <dbReference type="Pfam" id="PF24879"/>
    </source>
</evidence>
<feature type="domain" description="DUF5724" evidence="2">
    <location>
        <begin position="94"/>
        <end position="1307"/>
    </location>
</feature>
<reference evidence="5" key="1">
    <citation type="submission" date="2016-10" db="EMBL/GenBank/DDBJ databases">
        <authorList>
            <person name="Varghese N."/>
            <person name="Submissions S."/>
        </authorList>
    </citation>
    <scope>NUCLEOTIDE SEQUENCE [LARGE SCALE GENOMIC DNA]</scope>
    <source>
        <strain evidence="5">DSM 18579</strain>
    </source>
</reference>
<dbReference type="InterPro" id="IPR043782">
    <property type="entry name" value="DUF5724"/>
</dbReference>
<name>A0A1H9YTC4_9GAMM</name>
<sequence>MTLPPVFTEQSFTAKEVQDFRNVWRKAFTALLAGDEEKAAFLPETIRALPKPVIEFASQLFPSNTSGHNASGMKLYFTLESASFAAILPLIPEDLWQNEDYLTLFTYLYGAERLPLVKHTWHKIPEKIYQYGYYRRSFRAPQDSQRIRVNQLNFLSNICQPSRWYDNNNNKWHYYQLSLVEQIRYDHQLYQTSQMLLWSAALDLEYPEIYQTFEDIIFNKDNIGKVSVTLIQALLNSEKVASWQLVEKLLLAAQRQEGLRQMILESLDETSIGALTYMIQVILEHKLTRFSSLVRAVDTWTGLGWEAEKERVVKDILSLAHTYLQQPALISQAIKSKNNNEVYMALWAQGVFDIEKTQPHLNYLVQRGNVEKKLLAIKFASEINIPTLEIPFYLSILNSLNNELDDSKAKVGESNQKLMILGALFSRLVELFQQHNAGYADSQLFAKIYALAASIQTQEQSFTGKVFSWLTINFRKSDIYLVLTELAGDNQTDNNQLLAIFDTLAINVREAITLKILGRHYYYAYEFNTIEKPSTLTARQREFCFQVLSDRAEGIAASALRGLSSVQLTPVELEQIYPLLKRKAARVRKNTITLMAKQSDTTLETFIASHLTLGDLEQKIGLLDLILQLKTQQRLLTQIDKWAERYQKENKVSARELTLLQQLTQNGDEQAFVSAENGYGLFDPSRIEAKQPLSVKTDSLYQKRIAKEQYGFSQPLDTIKVHLAALNQLYLAHQYYEYEVEYYGGEFTKVLLSNSLQYSRNTFEKGYSAREIFELLPLWQEWENWYQASGLDPIDLLLLTLIDGCNRKVWRDTLSPMMFFHKNVLINPKQSAYQWDNPAKTILEGLLKLELGNKENQNVVVDFLLDACEQLFLSLPDEILQYQIDTKDSYGYHGDGWQQEPIFSTFLHSAYSHSGPTLKLDLVTTARLFKLYKWRMESGLAHNRDHARPPIELYLQAFHHQLIGEDELYFALCEPSALRKLTACLQIKQQHQFNYCQHYPFLTAMLTRIINMCLDIELIRGDSSTLVTHFSQELQVIFGSQRLVQILVGLDKTNLYRGYIYAGYNQNQLNKQQMFSYLLKRCYPLPTDTQAEFNQMVTQFNIKESRLIEAAIYAPQWQKWVSDFLGWKGLDSAIWWMHAHTKIASYQDVNAENESEIARYSAIDLNEFKNGAVDKEWFTAAYKALGKTRWNILYTAAKYISEGNGHKRARLYADVMTDNLKIREVIAKVKEMRDQDYLRVYGLVPLSKTNPEKDVLTRYEYLQQFKKESREFGAQKQASEALAIQIAMENLARNAGYADPVRLTWSMEMQQVQRILSTETDVILDDLQIKLVVDATGIADLVYSKAGKPLKSLPKAHKKNPEVLSLMEKRKTLREQYKRALRGLEEAMVRGDEFTLQEMLNLLEHPVITHHLQKLVFITQDKQTGFLRDGQLISATGEVHPLHDEAQTLRLRIAHCVDLHLTQEWVAYQKVCFNQQLQQPFKQVFRELYLPTADELAAKTVSHRYAGHQVAPKQTLALLKTRGWKVDYESGLQKVFHKHGFIARIYAVADWFSPADVESPTLETVEFNSLKTGDNVEFSSIAPIIFSEVMRDLDLVVSVAHVGEVDPEASQSSIELRAALLRETVDLFKLKNIEIAGSHALITGSLAQYSIHLGSAVVHQLGGSYLSIIAVPSQHRGRIFLPFMDEDPRTAEIMAKVLLLACDDEIQDPTILQQIRR</sequence>
<dbReference type="Pfam" id="PF24879">
    <property type="entry name" value="DUF7737"/>
    <property type="match status" value="1"/>
</dbReference>
<dbReference type="OrthoDB" id="9763697at2"/>
<gene>
    <name evidence="4" type="ORF">SAMN02583745_00340</name>
</gene>
<evidence type="ECO:0000259" key="1">
    <source>
        <dbReference type="Pfam" id="PF13569"/>
    </source>
</evidence>
<dbReference type="Pfam" id="PF18991">
    <property type="entry name" value="DUF5724"/>
    <property type="match status" value="1"/>
</dbReference>
<dbReference type="Pfam" id="PF13569">
    <property type="entry name" value="DUF4132"/>
    <property type="match status" value="1"/>
</dbReference>
<evidence type="ECO:0000313" key="4">
    <source>
        <dbReference type="EMBL" id="SES72314.1"/>
    </source>
</evidence>
<dbReference type="InterPro" id="IPR056639">
    <property type="entry name" value="DUF7737"/>
</dbReference>
<dbReference type="STRING" id="1123402.SAMN02583745_00340"/>